<reference evidence="1" key="1">
    <citation type="submission" date="2018-05" db="EMBL/GenBank/DDBJ databases">
        <authorList>
            <person name="Lanie J.A."/>
            <person name="Ng W.-L."/>
            <person name="Kazmierczak K.M."/>
            <person name="Andrzejewski T.M."/>
            <person name="Davidsen T.M."/>
            <person name="Wayne K.J."/>
            <person name="Tettelin H."/>
            <person name="Glass J.I."/>
            <person name="Rusch D."/>
            <person name="Podicherti R."/>
            <person name="Tsui H.-C.T."/>
            <person name="Winkler M.E."/>
        </authorList>
    </citation>
    <scope>NUCLEOTIDE SEQUENCE</scope>
</reference>
<protein>
    <recommendedName>
        <fullName evidence="2">Cupin 2 conserved barrel domain-containing protein</fullName>
    </recommendedName>
</protein>
<accession>A0A382ADV9</accession>
<organism evidence="1">
    <name type="scientific">marine metagenome</name>
    <dbReference type="NCBI Taxonomy" id="408172"/>
    <lineage>
        <taxon>unclassified sequences</taxon>
        <taxon>metagenomes</taxon>
        <taxon>ecological metagenomes</taxon>
    </lineage>
</organism>
<dbReference type="AlphaFoldDB" id="A0A382ADV9"/>
<dbReference type="InterPro" id="IPR014710">
    <property type="entry name" value="RmlC-like_jellyroll"/>
</dbReference>
<name>A0A382ADV9_9ZZZZ</name>
<dbReference type="InterPro" id="IPR031723">
    <property type="entry name" value="DMSP_lyase"/>
</dbReference>
<evidence type="ECO:0000313" key="1">
    <source>
        <dbReference type="EMBL" id="SVA99147.1"/>
    </source>
</evidence>
<dbReference type="Gene3D" id="2.60.120.10">
    <property type="entry name" value="Jelly Rolls"/>
    <property type="match status" value="1"/>
</dbReference>
<dbReference type="InterPro" id="IPR011051">
    <property type="entry name" value="RmlC_Cupin_sf"/>
</dbReference>
<evidence type="ECO:0008006" key="2">
    <source>
        <dbReference type="Google" id="ProtNLM"/>
    </source>
</evidence>
<gene>
    <name evidence="1" type="ORF">METZ01_LOCUS152001</name>
</gene>
<dbReference type="Pfam" id="PF16867">
    <property type="entry name" value="DMSP_lyase"/>
    <property type="match status" value="1"/>
</dbReference>
<dbReference type="EMBL" id="UINC01024789">
    <property type="protein sequence ID" value="SVA99147.1"/>
    <property type="molecule type" value="Genomic_DNA"/>
</dbReference>
<dbReference type="SUPFAM" id="SSF51182">
    <property type="entry name" value="RmlC-like cupins"/>
    <property type="match status" value="1"/>
</dbReference>
<dbReference type="GO" id="GO:0047869">
    <property type="term" value="F:dimethylpropiothetin dethiomethylase activity"/>
    <property type="evidence" value="ECO:0007669"/>
    <property type="project" value="InterPro"/>
</dbReference>
<proteinExistence type="predicted"/>
<sequence length="203" mass="23121">MALNMNQTDDLQCFITALEAGIRTRIADYPDATPIVDRIFTTLKNTDGIQGNERPTRLPVCDHLENAFCQARKGPKPIYELTNALEKIEKNFKWHQKPEAERLSEEFFNGHANAVIVGKGGLEIRQDVRIGVSLVAPRIDYPRHHHPPEELYIALAPGKWMQDDKELILRNSGDLIHNPPNCWHAMQASQAPLLAIWCLWLNQ</sequence>